<reference evidence="2" key="1">
    <citation type="submission" date="2019-11" db="UniProtKB">
        <authorList>
            <consortium name="WormBaseParasite"/>
        </authorList>
    </citation>
    <scope>IDENTIFICATION</scope>
</reference>
<organism evidence="2">
    <name type="scientific">Mesocestoides corti</name>
    <name type="common">Flatworm</name>
    <dbReference type="NCBI Taxonomy" id="53468"/>
    <lineage>
        <taxon>Eukaryota</taxon>
        <taxon>Metazoa</taxon>
        <taxon>Spiralia</taxon>
        <taxon>Lophotrochozoa</taxon>
        <taxon>Platyhelminthes</taxon>
        <taxon>Cestoda</taxon>
        <taxon>Eucestoda</taxon>
        <taxon>Cyclophyllidea</taxon>
        <taxon>Mesocestoididae</taxon>
        <taxon>Mesocestoides</taxon>
    </lineage>
</organism>
<dbReference type="WBParaSite" id="MCU_002826-RA">
    <property type="protein sequence ID" value="MCU_002826-RA"/>
    <property type="gene ID" value="MCU_002826"/>
</dbReference>
<proteinExistence type="predicted"/>
<evidence type="ECO:0000259" key="1">
    <source>
        <dbReference type="Pfam" id="PF13676"/>
    </source>
</evidence>
<dbReference type="InterPro" id="IPR011989">
    <property type="entry name" value="ARM-like"/>
</dbReference>
<dbReference type="PANTHER" id="PTHR46270">
    <property type="entry name" value="ARMADILLO-TYPE FOLD-RELATED"/>
    <property type="match status" value="1"/>
</dbReference>
<dbReference type="InterPro" id="IPR000157">
    <property type="entry name" value="TIR_dom"/>
</dbReference>
<dbReference type="InterPro" id="IPR035897">
    <property type="entry name" value="Toll_tir_struct_dom_sf"/>
</dbReference>
<dbReference type="SUPFAM" id="SSF48371">
    <property type="entry name" value="ARM repeat"/>
    <property type="match status" value="1"/>
</dbReference>
<dbReference type="Gene3D" id="3.40.50.10140">
    <property type="entry name" value="Toll/interleukin-1 receptor homology (TIR) domain"/>
    <property type="match status" value="1"/>
</dbReference>
<dbReference type="GO" id="GO:0007165">
    <property type="term" value="P:signal transduction"/>
    <property type="evidence" value="ECO:0007669"/>
    <property type="project" value="InterPro"/>
</dbReference>
<dbReference type="InterPro" id="IPR016024">
    <property type="entry name" value="ARM-type_fold"/>
</dbReference>
<name>A0A5K3ET13_MESCO</name>
<sequence>MDPGGPTRVNLDLIFSQHPKFNLGSDNTRRYFNSLRSLSTAMTVTISSDPDVVQIVGTDNCVNYFVAALDFISLELHNCSSTNFEGSVVNNFITLNAIMWNVTDKSPDVCNRLVLADAHKSLWKFIARKELSSTFFKITNARLLVHCSLGILHNILRYCPCARDDYRVCGGIEILGPFLADTYVSDLLISLKTAALFALASIVNENESVSIMTTDEGVLTHILSALRDSLQSPPYYYSTKYGYHAAEIFGCLGCLAGPDSNKRNLLANNALELISNALQISLTVKNGAFVNGSKPVISSRDSYKFSEDILAKEAIDLLWRLSCLCEVRDQLKETSDLYKLCAQFNDIKWKAECRKSVQALLCTLSQQQNWLDESGNLDTSAITASPKPHGHVMISYNNMSQLLVTKLKEALSSRGWRVWIFTDHCQHGSFLEHMAEAVFDSAAMILCLSSSYNTSCHCIKEVISAYEYHIPLLPVVVEPDYVPINFIRFVLTGAQQIQLFDESHVEDAADKLTEQLQCYGVMRDLVGGQTHSSTSSLPRTISFSKSVSHFKIHQRSKSNCLDIASTGPAQLETTSDASTPLTPSTFSSSNTSNCSGCLVKCPSIPQEGLVPERLSLSSLGLSPRTQPKDNCCFFTFTPFNDPYPTHFPAPLEAYLAEQIPSEAVRLWQEDRVRQWLAEHSLSHYAHAFARMNGQHLYELAWHRIRGCDSFFRNLGFGIHMPLYEQLLLSSALASLHNYTEL</sequence>
<dbReference type="InterPro" id="IPR013761">
    <property type="entry name" value="SAM/pointed_sf"/>
</dbReference>
<dbReference type="Pfam" id="PF13676">
    <property type="entry name" value="TIR_2"/>
    <property type="match status" value="1"/>
</dbReference>
<dbReference type="SUPFAM" id="SSF52200">
    <property type="entry name" value="Toll/Interleukin receptor TIR domain"/>
    <property type="match status" value="1"/>
</dbReference>
<dbReference type="SUPFAM" id="SSF47769">
    <property type="entry name" value="SAM/Pointed domain"/>
    <property type="match status" value="1"/>
</dbReference>
<dbReference type="Gene3D" id="1.25.10.10">
    <property type="entry name" value="Leucine-rich Repeat Variant"/>
    <property type="match status" value="1"/>
</dbReference>
<protein>
    <submittedName>
        <fullName evidence="2">TIR domain-containing protein</fullName>
    </submittedName>
</protein>
<dbReference type="Gene3D" id="1.10.150.50">
    <property type="entry name" value="Transcription Factor, Ets-1"/>
    <property type="match status" value="1"/>
</dbReference>
<dbReference type="AlphaFoldDB" id="A0A5K3ET13"/>
<feature type="domain" description="TIR" evidence="1">
    <location>
        <begin position="392"/>
        <end position="512"/>
    </location>
</feature>
<dbReference type="PANTHER" id="PTHR46270:SF2">
    <property type="entry name" value="TIR DOMAIN-CONTAINING PROTEIN"/>
    <property type="match status" value="1"/>
</dbReference>
<accession>A0A5K3ET13</accession>
<evidence type="ECO:0000313" key="2">
    <source>
        <dbReference type="WBParaSite" id="MCU_002826-RA"/>
    </source>
</evidence>